<evidence type="ECO:0000256" key="6">
    <source>
        <dbReference type="ARBA" id="ARBA00022679"/>
    </source>
</evidence>
<keyword evidence="7" id="KW-0812">Transmembrane</keyword>
<dbReference type="AlphaFoldDB" id="B3RYE7"/>
<dbReference type="GeneID" id="6753689"/>
<dbReference type="Pfam" id="PF01255">
    <property type="entry name" value="Prenyltransf"/>
    <property type="match status" value="1"/>
</dbReference>
<accession>B3RYE7</accession>
<dbReference type="EMBL" id="DS985245">
    <property type="protein sequence ID" value="EDV25025.1"/>
    <property type="molecule type" value="Genomic_DNA"/>
</dbReference>
<dbReference type="SUPFAM" id="SSF64005">
    <property type="entry name" value="Undecaprenyl diphosphate synthase"/>
    <property type="match status" value="1"/>
</dbReference>
<evidence type="ECO:0000313" key="14">
    <source>
        <dbReference type="Proteomes" id="UP000009022"/>
    </source>
</evidence>
<dbReference type="KEGG" id="tad:TRIADDRAFT_56532"/>
<evidence type="ECO:0000256" key="2">
    <source>
        <dbReference type="ARBA" id="ARBA00004586"/>
    </source>
</evidence>
<dbReference type="OMA" id="AWSSCAG"/>
<evidence type="ECO:0000256" key="4">
    <source>
        <dbReference type="ARBA" id="ARBA00005432"/>
    </source>
</evidence>
<dbReference type="InParanoid" id="B3RYE7"/>
<comment type="cofactor">
    <cofactor evidence="1">
        <name>Mg(2+)</name>
        <dbReference type="ChEBI" id="CHEBI:18420"/>
    </cofactor>
</comment>
<dbReference type="OrthoDB" id="19639at2759"/>
<proteinExistence type="inferred from homology"/>
<protein>
    <recommendedName>
        <fullName evidence="5">ditrans,polycis-polyprenyl diphosphate synthase [(2E,6E)-farnesyldiphosphate specific]</fullName>
        <ecNumber evidence="5">2.5.1.87</ecNumber>
    </recommendedName>
</protein>
<dbReference type="EC" id="2.5.1.87" evidence="5"/>
<comment type="pathway">
    <text evidence="3">Protein modification; protein glycosylation.</text>
</comment>
<sequence>MNFIQNPGSLIDLSSIHRDSKRMKQIPAHIGLVVVEDSISCKDIAKVIVWSIGIGIPCVTLFDQKGWLKEMRHKINQEVTNYYNLLLSKEKTKMVLSCRNGIALANISIPGYSKPIRLNFLSNSDGRQDIVTAAQKLCSDSNFYHATVTDQEIDRVTSTLHATHGFPDPELVIKFGDIDSMLGFLPWQIRLTEITSLLSHWNLPYSLFLNVIRDYSNCQQRFGK</sequence>
<keyword evidence="6" id="KW-0808">Transferase</keyword>
<dbReference type="InterPro" id="IPR001441">
    <property type="entry name" value="UPP_synth-like"/>
</dbReference>
<comment type="similarity">
    <text evidence="4">Belongs to the UPP synthase family.</text>
</comment>
<keyword evidence="8" id="KW-0256">Endoplasmic reticulum</keyword>
<keyword evidence="11" id="KW-0472">Membrane</keyword>
<dbReference type="GO" id="GO:0045547">
    <property type="term" value="F:ditrans,polycis-polyprenyl diphosphate synthase [(2E,6E)-farnesyl diphosphate specific] activity"/>
    <property type="evidence" value="ECO:0007669"/>
    <property type="project" value="UniProtKB-EC"/>
</dbReference>
<gene>
    <name evidence="13" type="ORF">TRIADDRAFT_56532</name>
</gene>
<evidence type="ECO:0000256" key="8">
    <source>
        <dbReference type="ARBA" id="ARBA00022824"/>
    </source>
</evidence>
<evidence type="ECO:0000256" key="7">
    <source>
        <dbReference type="ARBA" id="ARBA00022692"/>
    </source>
</evidence>
<dbReference type="GO" id="GO:1904423">
    <property type="term" value="C:dehydrodolichyl diphosphate synthase complex"/>
    <property type="evidence" value="ECO:0000318"/>
    <property type="project" value="GO_Central"/>
</dbReference>
<name>B3RYE7_TRIAD</name>
<dbReference type="eggNOG" id="KOG2818">
    <property type="taxonomic scope" value="Eukaryota"/>
</dbReference>
<keyword evidence="9" id="KW-0460">Magnesium</keyword>
<dbReference type="InterPro" id="IPR036424">
    <property type="entry name" value="UPP_synth-like_sf"/>
</dbReference>
<dbReference type="Gene3D" id="3.40.1180.10">
    <property type="entry name" value="Decaprenyl diphosphate synthase-like"/>
    <property type="match status" value="1"/>
</dbReference>
<evidence type="ECO:0000256" key="10">
    <source>
        <dbReference type="ARBA" id="ARBA00022989"/>
    </source>
</evidence>
<keyword evidence="10" id="KW-1133">Transmembrane helix</keyword>
<evidence type="ECO:0000256" key="5">
    <source>
        <dbReference type="ARBA" id="ARBA00012596"/>
    </source>
</evidence>
<evidence type="ECO:0000256" key="12">
    <source>
        <dbReference type="ARBA" id="ARBA00047353"/>
    </source>
</evidence>
<dbReference type="PANTHER" id="PTHR21528:SF0">
    <property type="entry name" value="DEHYDRODOLICHYL DIPHOSPHATE SYNTHASE COMPLEX SUBUNIT NUS1"/>
    <property type="match status" value="1"/>
</dbReference>
<dbReference type="RefSeq" id="XP_002112915.1">
    <property type="nucleotide sequence ID" value="XM_002112879.1"/>
</dbReference>
<dbReference type="Proteomes" id="UP000009022">
    <property type="component" value="Unassembled WGS sequence"/>
</dbReference>
<organism evidence="13 14">
    <name type="scientific">Trichoplax adhaerens</name>
    <name type="common">Trichoplax reptans</name>
    <dbReference type="NCBI Taxonomy" id="10228"/>
    <lineage>
        <taxon>Eukaryota</taxon>
        <taxon>Metazoa</taxon>
        <taxon>Placozoa</taxon>
        <taxon>Uniplacotomia</taxon>
        <taxon>Trichoplacea</taxon>
        <taxon>Trichoplacidae</taxon>
        <taxon>Trichoplax</taxon>
    </lineage>
</organism>
<evidence type="ECO:0000256" key="1">
    <source>
        <dbReference type="ARBA" id="ARBA00001946"/>
    </source>
</evidence>
<dbReference type="PANTHER" id="PTHR21528">
    <property type="entry name" value="DEHYDRODOLICHYL DIPHOSPHATE SYNTHASE COMPLEX SUBUNIT NUS1"/>
    <property type="match status" value="1"/>
</dbReference>
<reference evidence="13 14" key="1">
    <citation type="journal article" date="2008" name="Nature">
        <title>The Trichoplax genome and the nature of placozoans.</title>
        <authorList>
            <person name="Srivastava M."/>
            <person name="Begovic E."/>
            <person name="Chapman J."/>
            <person name="Putnam N.H."/>
            <person name="Hellsten U."/>
            <person name="Kawashima T."/>
            <person name="Kuo A."/>
            <person name="Mitros T."/>
            <person name="Salamov A."/>
            <person name="Carpenter M.L."/>
            <person name="Signorovitch A.Y."/>
            <person name="Moreno M.A."/>
            <person name="Kamm K."/>
            <person name="Grimwood J."/>
            <person name="Schmutz J."/>
            <person name="Shapiro H."/>
            <person name="Grigoriev I.V."/>
            <person name="Buss L.W."/>
            <person name="Schierwater B."/>
            <person name="Dellaporta S.L."/>
            <person name="Rokhsar D.S."/>
        </authorList>
    </citation>
    <scope>NUCLEOTIDE SEQUENCE [LARGE SCALE GENOMIC DNA]</scope>
    <source>
        <strain evidence="13 14">Grell-BS-1999</strain>
    </source>
</reference>
<dbReference type="STRING" id="10228.B3RYE7"/>
<dbReference type="FunCoup" id="B3RYE7">
    <property type="interactions" value="2087"/>
</dbReference>
<evidence type="ECO:0000256" key="3">
    <source>
        <dbReference type="ARBA" id="ARBA00004922"/>
    </source>
</evidence>
<comment type="catalytic activity">
    <reaction evidence="12">
        <text>n isopentenyl diphosphate + (2E,6E)-farnesyl diphosphate = a di-trans,poly-cis-polyprenyl diphosphate + n diphosphate</text>
        <dbReference type="Rhea" id="RHEA:53008"/>
        <dbReference type="Rhea" id="RHEA-COMP:19494"/>
        <dbReference type="ChEBI" id="CHEBI:33019"/>
        <dbReference type="ChEBI" id="CHEBI:128769"/>
        <dbReference type="ChEBI" id="CHEBI:136960"/>
        <dbReference type="ChEBI" id="CHEBI:175763"/>
        <dbReference type="EC" id="2.5.1.87"/>
    </reaction>
</comment>
<dbReference type="PhylomeDB" id="B3RYE7"/>
<evidence type="ECO:0000313" key="13">
    <source>
        <dbReference type="EMBL" id="EDV25025.1"/>
    </source>
</evidence>
<dbReference type="InterPro" id="IPR038887">
    <property type="entry name" value="Nus1/NgBR"/>
</dbReference>
<dbReference type="GO" id="GO:0005789">
    <property type="term" value="C:endoplasmic reticulum membrane"/>
    <property type="evidence" value="ECO:0000318"/>
    <property type="project" value="GO_Central"/>
</dbReference>
<dbReference type="CTD" id="6753689"/>
<evidence type="ECO:0000256" key="9">
    <source>
        <dbReference type="ARBA" id="ARBA00022842"/>
    </source>
</evidence>
<keyword evidence="14" id="KW-1185">Reference proteome</keyword>
<evidence type="ECO:0000256" key="11">
    <source>
        <dbReference type="ARBA" id="ARBA00023136"/>
    </source>
</evidence>
<dbReference type="HOGENOM" id="CLU_051870_2_1_1"/>
<dbReference type="UniPathway" id="UPA00378"/>
<comment type="subcellular location">
    <subcellularLocation>
        <location evidence="2">Endoplasmic reticulum membrane</location>
    </subcellularLocation>
</comment>